<gene>
    <name evidence="4" type="ORF">JF259_17360</name>
</gene>
<dbReference type="InterPro" id="IPR008928">
    <property type="entry name" value="6-hairpin_glycosidase_sf"/>
</dbReference>
<dbReference type="PANTHER" id="PTHR12654">
    <property type="entry name" value="BILE ACID BETA-GLUCOSIDASE-RELATED"/>
    <property type="match status" value="1"/>
</dbReference>
<reference evidence="4" key="1">
    <citation type="submission" date="2020-12" db="EMBL/GenBank/DDBJ databases">
        <title>Snuella sp. nov., isolated from sediment in Incheon.</title>
        <authorList>
            <person name="Kim W."/>
        </authorList>
    </citation>
    <scope>NUCLEOTIDE SEQUENCE</scope>
    <source>
        <strain evidence="4">CAU 1569</strain>
    </source>
</reference>
<evidence type="ECO:0000259" key="3">
    <source>
        <dbReference type="Pfam" id="PF12215"/>
    </source>
</evidence>
<feature type="region of interest" description="Disordered" evidence="1">
    <location>
        <begin position="1"/>
        <end position="20"/>
    </location>
</feature>
<feature type="domain" description="Glycosyl-hydrolase family 116 catalytic region" evidence="2">
    <location>
        <begin position="545"/>
        <end position="826"/>
    </location>
</feature>
<dbReference type="PANTHER" id="PTHR12654:SF4">
    <property type="entry name" value="PB1 DOMAIN-CONTAINING PROTEIN"/>
    <property type="match status" value="1"/>
</dbReference>
<dbReference type="EMBL" id="JAELVQ010000047">
    <property type="protein sequence ID" value="MBJ6369854.1"/>
    <property type="molecule type" value="Genomic_DNA"/>
</dbReference>
<keyword evidence="5" id="KW-1185">Reference proteome</keyword>
<dbReference type="InterPro" id="IPR006775">
    <property type="entry name" value="GH116_catalytic"/>
</dbReference>
<dbReference type="SUPFAM" id="SSF48208">
    <property type="entry name" value="Six-hairpin glycosidases"/>
    <property type="match status" value="1"/>
</dbReference>
<evidence type="ECO:0000259" key="2">
    <source>
        <dbReference type="Pfam" id="PF04685"/>
    </source>
</evidence>
<dbReference type="Pfam" id="PF12215">
    <property type="entry name" value="Glyco_hydr_116N"/>
    <property type="match status" value="1"/>
</dbReference>
<dbReference type="GO" id="GO:0005975">
    <property type="term" value="P:carbohydrate metabolic process"/>
    <property type="evidence" value="ECO:0007669"/>
    <property type="project" value="InterPro"/>
</dbReference>
<dbReference type="InterPro" id="IPR012341">
    <property type="entry name" value="6hp_glycosidase-like_sf"/>
</dbReference>
<sequence length="947" mass="107045">MADNKNTCDPSTGCCTPDSSTNEPLEKLKMQNKVVETCCETDTCCDSSDEFLNTDVQRRDFMKVMGLGIAGLTMGLTHPLRASEIFQDSYKIPINKNLDPDWIKTLYERGKAEIYTGSELVYIGMPVGGICAGQVYLGGDGKFWLWDIFNDTKEGVIGKTHHLKGRTVRPRDGANYIVPVTPEYPFDQGFAIKVSQSNTSWTKQLNYKGFNDIAFKGQYPVAEVTYKKQNLPVNVTLNAYSPFIPLDVSSSSYPATVMNFTVVNTSNEEVHCELSGWLENPVLYKNGVATEVRLKNTITEDDMSSFLFCEALIDENGSELDFQHKQQRDYGNMSLMLLNDGSNVESTAQEDYHSEMLFPSEHDSKTSAIETFGNSLRGGLSKTVTLQPGEEKDITFVISWYFPNLSADGNRFKGRSYSNRFNDALGVAREIAVNFEKLHSQTLLFRDTFYNQSTLPYWLLNRTFANTSILATETCYLLEDGRFWGWEGIGCCPGTCTHVWHYAQAVGRVFPELERNLRERTDFAVMDEHGKIDFRGGRANRDAADGQAGIVLRSYREHQMMPDNSFLNKNWKHIKLALQYLIAMDEEDGEANGMIYGEQHNTLDAEWYGNIPVITSLYLAALSAGSTMAEEANDKLFARECKAILEKGQKNIENLFNGEFFVQNEDPKHKDAIGIGIGCYIDQVFGQSWAFQLGLGRLYNEEMIQKSLESLWKYNFVPHMGKFRASLPEKLAGRPYAIDSDMGLVMCTWPKGGKRDDWEKHWQFGYFNECMTGFEYEVAGHMIWEGKLMEGLAITKAIHDRYHASKRNPYNEVECSDHYARAMASYGVYLAVCGFKYHGPKKQIAFAPKLTPEDFKAAFIVSSGWGSYSQTQADDKQTMTVHMASGNMQLKQLSVVIPKNKKVGSVVLKLNGKRVKNSYQQQKEFVAITFKDVTIIEDQDLVTVINY</sequence>
<dbReference type="InterPro" id="IPR052566">
    <property type="entry name" value="Non-lysos_glucosylceramidase"/>
</dbReference>
<organism evidence="4 5">
    <name type="scientific">Snuella sedimenti</name>
    <dbReference type="NCBI Taxonomy" id="2798802"/>
    <lineage>
        <taxon>Bacteria</taxon>
        <taxon>Pseudomonadati</taxon>
        <taxon>Bacteroidota</taxon>
        <taxon>Flavobacteriia</taxon>
        <taxon>Flavobacteriales</taxon>
        <taxon>Flavobacteriaceae</taxon>
        <taxon>Snuella</taxon>
    </lineage>
</organism>
<comment type="caution">
    <text evidence="4">The sequence shown here is derived from an EMBL/GenBank/DDBJ whole genome shotgun (WGS) entry which is preliminary data.</text>
</comment>
<evidence type="ECO:0000256" key="1">
    <source>
        <dbReference type="SAM" id="MobiDB-lite"/>
    </source>
</evidence>
<evidence type="ECO:0000313" key="4">
    <source>
        <dbReference type="EMBL" id="MBJ6369854.1"/>
    </source>
</evidence>
<dbReference type="InterPro" id="IPR024462">
    <property type="entry name" value="GH116_N"/>
</dbReference>
<evidence type="ECO:0008006" key="6">
    <source>
        <dbReference type="Google" id="ProtNLM"/>
    </source>
</evidence>
<dbReference type="Gene3D" id="1.50.10.10">
    <property type="match status" value="1"/>
</dbReference>
<name>A0A8J7J767_9FLAO</name>
<dbReference type="GO" id="GO:0008422">
    <property type="term" value="F:beta-glucosidase activity"/>
    <property type="evidence" value="ECO:0007669"/>
    <property type="project" value="TreeGrafter"/>
</dbReference>
<dbReference type="RefSeq" id="WP_199116979.1">
    <property type="nucleotide sequence ID" value="NZ_JAELVQ010000047.1"/>
</dbReference>
<dbReference type="Pfam" id="PF04685">
    <property type="entry name" value="DUF608"/>
    <property type="match status" value="1"/>
</dbReference>
<protein>
    <recommendedName>
        <fullName evidence="6">Twin-arginine translocation signal domain-containing protein</fullName>
    </recommendedName>
</protein>
<dbReference type="Proteomes" id="UP000610931">
    <property type="component" value="Unassembled WGS sequence"/>
</dbReference>
<accession>A0A8J7J767</accession>
<proteinExistence type="predicted"/>
<dbReference type="AlphaFoldDB" id="A0A8J7J767"/>
<evidence type="ECO:0000313" key="5">
    <source>
        <dbReference type="Proteomes" id="UP000610931"/>
    </source>
</evidence>
<feature type="domain" description="Glycosyl-hydrolase family 116 N-terminal" evidence="3">
    <location>
        <begin position="124"/>
        <end position="435"/>
    </location>
</feature>